<organism evidence="1 2">
    <name type="scientific">Alkalicoccus saliphilus</name>
    <dbReference type="NCBI Taxonomy" id="200989"/>
    <lineage>
        <taxon>Bacteria</taxon>
        <taxon>Bacillati</taxon>
        <taxon>Bacillota</taxon>
        <taxon>Bacilli</taxon>
        <taxon>Bacillales</taxon>
        <taxon>Bacillaceae</taxon>
        <taxon>Alkalicoccus</taxon>
    </lineage>
</organism>
<proteinExistence type="predicted"/>
<keyword evidence="2" id="KW-1185">Reference proteome</keyword>
<dbReference type="OrthoDB" id="2803442at2"/>
<evidence type="ECO:0000313" key="2">
    <source>
        <dbReference type="Proteomes" id="UP000240509"/>
    </source>
</evidence>
<dbReference type="Proteomes" id="UP000240509">
    <property type="component" value="Unassembled WGS sequence"/>
</dbReference>
<protein>
    <submittedName>
        <fullName evidence="1">Uncharacterized protein</fullName>
    </submittedName>
</protein>
<name>A0A2T4U7A4_9BACI</name>
<gene>
    <name evidence="1" type="ORF">C6Y45_06625</name>
</gene>
<accession>A0A2T4U7A4</accession>
<dbReference type="AlphaFoldDB" id="A0A2T4U7A4"/>
<reference evidence="1 2" key="1">
    <citation type="submission" date="2018-03" db="EMBL/GenBank/DDBJ databases">
        <title>Alkalicoccus saliphilus sp. nov., isolated from a mineral pool.</title>
        <authorList>
            <person name="Zhao B."/>
        </authorList>
    </citation>
    <scope>NUCLEOTIDE SEQUENCE [LARGE SCALE GENOMIC DNA]</scope>
    <source>
        <strain evidence="1 2">6AG</strain>
    </source>
</reference>
<evidence type="ECO:0000313" key="1">
    <source>
        <dbReference type="EMBL" id="PTL39283.1"/>
    </source>
</evidence>
<dbReference type="RefSeq" id="WP_107584444.1">
    <property type="nucleotide sequence ID" value="NZ_PZJJ01000008.1"/>
</dbReference>
<dbReference type="EMBL" id="PZJJ01000008">
    <property type="protein sequence ID" value="PTL39283.1"/>
    <property type="molecule type" value="Genomic_DNA"/>
</dbReference>
<comment type="caution">
    <text evidence="1">The sequence shown here is derived from an EMBL/GenBank/DDBJ whole genome shotgun (WGS) entry which is preliminary data.</text>
</comment>
<sequence>MTYLAPCFLGRKVYADGEKTKYYVVKYEEKAGKQTVDVLLFDHEQPVIFGIMDFQGNFLDSFFLTDKSTKASGEALERWKEIDSRKKQYRVTQDDLKDALKPESKAKKKNKKIKKLLHDEHLEDIKHQWPSRLLTLQREEDGAEDSLIMETLAEALGTANPKKAYLFLRFHRMDGFIPPIGPFTAKHPELVEKVSYDYFHVDHGSVLEDFLLTAAHEAPLDDKKLIESILQYIEKLDNVYGNNVLKKALTTFSRRLKKEQGISMKEWLSDVTADRTLKKSVVQALKKA</sequence>